<reference evidence="2 3" key="1">
    <citation type="journal article" date="2024" name="ISME J.">
        <title>Tailless and filamentous prophages are predominant in marine Vibrio.</title>
        <authorList>
            <person name="Steensen K."/>
            <person name="Seneca J."/>
            <person name="Bartlau N."/>
            <person name="Yu X.A."/>
            <person name="Hussain F.A."/>
            <person name="Polz M.F."/>
        </authorList>
    </citation>
    <scope>NUCLEOTIDE SEQUENCE [LARGE SCALE GENOMIC DNA]</scope>
    <source>
        <strain evidence="2 3">10N.239.312.F12</strain>
    </source>
</reference>
<gene>
    <name evidence="2" type="ORF">AB6D66_00430</name>
</gene>
<keyword evidence="1" id="KW-0812">Transmembrane</keyword>
<evidence type="ECO:0000256" key="1">
    <source>
        <dbReference type="SAM" id="Phobius"/>
    </source>
</evidence>
<feature type="transmembrane region" description="Helical" evidence="1">
    <location>
        <begin position="6"/>
        <end position="29"/>
    </location>
</feature>
<evidence type="ECO:0000313" key="3">
    <source>
        <dbReference type="Proteomes" id="UP001570071"/>
    </source>
</evidence>
<evidence type="ECO:0000313" key="2">
    <source>
        <dbReference type="EMBL" id="MEZ8719510.1"/>
    </source>
</evidence>
<sequence>MNFSLNYIFIGMFIGIVLLGAFNILYGMYCSKEQEKKSKEEKTKDSPMHLVRKLPEQDPETKLYLAVIEQLGDCYHIQFGTSLSSIVKSKEQNEIPEAIVDILLVDPVDFTPKLAVFLTAGGRIWSSDTKHKHLEAMELLKETSLCVLSLPKQDFYEAEVLVTEMLDALDDTNGFYTDSEAD</sequence>
<dbReference type="Proteomes" id="UP001570071">
    <property type="component" value="Unassembled WGS sequence"/>
</dbReference>
<proteinExistence type="predicted"/>
<comment type="caution">
    <text evidence="2">The sequence shown here is derived from an EMBL/GenBank/DDBJ whole genome shotgun (WGS) entry which is preliminary data.</text>
</comment>
<keyword evidence="3" id="KW-1185">Reference proteome</keyword>
<name>A0ABV4MQU5_9VIBR</name>
<evidence type="ECO:0008006" key="4">
    <source>
        <dbReference type="Google" id="ProtNLM"/>
    </source>
</evidence>
<accession>A0ABV4MQU5</accession>
<organism evidence="2 3">
    <name type="scientific">Vibrio pomeroyi</name>
    <dbReference type="NCBI Taxonomy" id="198832"/>
    <lineage>
        <taxon>Bacteria</taxon>
        <taxon>Pseudomonadati</taxon>
        <taxon>Pseudomonadota</taxon>
        <taxon>Gammaproteobacteria</taxon>
        <taxon>Vibrionales</taxon>
        <taxon>Vibrionaceae</taxon>
        <taxon>Vibrio</taxon>
    </lineage>
</organism>
<dbReference type="RefSeq" id="WP_269337266.1">
    <property type="nucleotide sequence ID" value="NZ_JBFSSG010000001.1"/>
</dbReference>
<protein>
    <recommendedName>
        <fullName evidence="4">DUF2726 domain-containing protein</fullName>
    </recommendedName>
</protein>
<keyword evidence="1" id="KW-1133">Transmembrane helix</keyword>
<dbReference type="EMBL" id="JBFSSG010000001">
    <property type="protein sequence ID" value="MEZ8719510.1"/>
    <property type="molecule type" value="Genomic_DNA"/>
</dbReference>
<keyword evidence="1" id="KW-0472">Membrane</keyword>